<dbReference type="Gene3D" id="2.60.120.40">
    <property type="match status" value="1"/>
</dbReference>
<evidence type="ECO:0000313" key="4">
    <source>
        <dbReference type="Proteomes" id="UP000683360"/>
    </source>
</evidence>
<dbReference type="Pfam" id="PF00386">
    <property type="entry name" value="C1q"/>
    <property type="match status" value="1"/>
</dbReference>
<dbReference type="OrthoDB" id="6195281at2759"/>
<keyword evidence="1" id="KW-0175">Coiled coil</keyword>
<sequence>MTTNEYRALEDQLNEVLNDNADLKRENMNMKNEMAAMRNALSALNNASTEHSRKIQDLENLGSIKPLLEISVLQQSVKSNFDSIQFLSVHEEARRQDFLALYDMTIDSNRRLSELETNSSGRILQHQTYTNNQLMKLQTTYNASLKEIRKAGTLNGEQVVLMAHATSISSNVIQFNDVKLSFGINNLATFKSNGKFVCEKDGTYLVSVSLSIRSTDSDGAFCIKHYGALYSCTESPHGNEWHSYSTTIVMNLKKNDTVWVIHNSSVEKGRYSHFMIMKIY</sequence>
<evidence type="ECO:0000313" key="3">
    <source>
        <dbReference type="EMBL" id="CAG2237349.1"/>
    </source>
</evidence>
<reference evidence="3" key="1">
    <citation type="submission" date="2021-03" db="EMBL/GenBank/DDBJ databases">
        <authorList>
            <person name="Bekaert M."/>
        </authorList>
    </citation>
    <scope>NUCLEOTIDE SEQUENCE</scope>
</reference>
<keyword evidence="4" id="KW-1185">Reference proteome</keyword>
<dbReference type="Proteomes" id="UP000683360">
    <property type="component" value="Unassembled WGS sequence"/>
</dbReference>
<accession>A0A8S3U929</accession>
<organism evidence="3 4">
    <name type="scientific">Mytilus edulis</name>
    <name type="common">Blue mussel</name>
    <dbReference type="NCBI Taxonomy" id="6550"/>
    <lineage>
        <taxon>Eukaryota</taxon>
        <taxon>Metazoa</taxon>
        <taxon>Spiralia</taxon>
        <taxon>Lophotrochozoa</taxon>
        <taxon>Mollusca</taxon>
        <taxon>Bivalvia</taxon>
        <taxon>Autobranchia</taxon>
        <taxon>Pteriomorphia</taxon>
        <taxon>Mytilida</taxon>
        <taxon>Mytiloidea</taxon>
        <taxon>Mytilidae</taxon>
        <taxon>Mytilinae</taxon>
        <taxon>Mytilus</taxon>
    </lineage>
</organism>
<dbReference type="AlphaFoldDB" id="A0A8S3U929"/>
<evidence type="ECO:0000256" key="1">
    <source>
        <dbReference type="SAM" id="Coils"/>
    </source>
</evidence>
<feature type="domain" description="C1q" evidence="2">
    <location>
        <begin position="169"/>
        <end position="270"/>
    </location>
</feature>
<protein>
    <recommendedName>
        <fullName evidence="2">C1q domain-containing protein</fullName>
    </recommendedName>
</protein>
<dbReference type="InterPro" id="IPR001073">
    <property type="entry name" value="C1q_dom"/>
</dbReference>
<comment type="caution">
    <text evidence="3">The sequence shown here is derived from an EMBL/GenBank/DDBJ whole genome shotgun (WGS) entry which is preliminary data.</text>
</comment>
<dbReference type="SUPFAM" id="SSF49842">
    <property type="entry name" value="TNF-like"/>
    <property type="match status" value="1"/>
</dbReference>
<dbReference type="InterPro" id="IPR008983">
    <property type="entry name" value="Tumour_necrosis_fac-like_dom"/>
</dbReference>
<gene>
    <name evidence="3" type="ORF">MEDL_49759</name>
</gene>
<proteinExistence type="predicted"/>
<evidence type="ECO:0000259" key="2">
    <source>
        <dbReference type="Pfam" id="PF00386"/>
    </source>
</evidence>
<name>A0A8S3U929_MYTED</name>
<feature type="coiled-coil region" evidence="1">
    <location>
        <begin position="6"/>
        <end position="61"/>
    </location>
</feature>
<dbReference type="EMBL" id="CAJPWZ010002386">
    <property type="protein sequence ID" value="CAG2237349.1"/>
    <property type="molecule type" value="Genomic_DNA"/>
</dbReference>